<gene>
    <name evidence="6" type="ORF">ABFB10_06060</name>
</gene>
<evidence type="ECO:0000256" key="1">
    <source>
        <dbReference type="ARBA" id="ARBA00009437"/>
    </source>
</evidence>
<proteinExistence type="inferred from homology"/>
<organism evidence="6 7">
    <name type="scientific">Ponticoccus litoralis</name>
    <dbReference type="NCBI Taxonomy" id="422297"/>
    <lineage>
        <taxon>Bacteria</taxon>
        <taxon>Pseudomonadati</taxon>
        <taxon>Pseudomonadota</taxon>
        <taxon>Alphaproteobacteria</taxon>
        <taxon>Rhodobacterales</taxon>
        <taxon>Roseobacteraceae</taxon>
        <taxon>Ponticoccus</taxon>
    </lineage>
</organism>
<keyword evidence="4" id="KW-0804">Transcription</keyword>
<comment type="caution">
    <text evidence="6">The sequence shown here is derived from an EMBL/GenBank/DDBJ whole genome shotgun (WGS) entry which is preliminary data.</text>
</comment>
<dbReference type="PANTHER" id="PTHR30579">
    <property type="entry name" value="TRANSCRIPTIONAL REGULATOR"/>
    <property type="match status" value="1"/>
</dbReference>
<dbReference type="GO" id="GO:0003700">
    <property type="term" value="F:DNA-binding transcription factor activity"/>
    <property type="evidence" value="ECO:0007669"/>
    <property type="project" value="InterPro"/>
</dbReference>
<dbReference type="GO" id="GO:0003677">
    <property type="term" value="F:DNA binding"/>
    <property type="evidence" value="ECO:0007669"/>
    <property type="project" value="UniProtKB-KW"/>
</dbReference>
<evidence type="ECO:0000259" key="5">
    <source>
        <dbReference type="PROSITE" id="PS50931"/>
    </source>
</evidence>
<dbReference type="PRINTS" id="PR00039">
    <property type="entry name" value="HTHLYSR"/>
</dbReference>
<dbReference type="InterPro" id="IPR036390">
    <property type="entry name" value="WH_DNA-bd_sf"/>
</dbReference>
<sequence length="284" mass="30406">MAMDTTALKSFLAVAEMGSFTVAAAHLNLSQSTVSGHIRKLEERLQAQLFNRTTRRCELTTAGEALCVRAQEVVGAADRLIEAFVPSYLGGAIRLGIPEDYHLFPAIMAAIQEFLASVPKVSVSIDASLSERHRKGLRDGYLDLAVMRRPVGPDTDPTLARSPLVWIADPGLDLDGDAAIPLAHVSGPCQYFRAASAVIEAAGDQWRSACSCSTLEGVRAGVRSGLGVGAMPIEDCTDPSLIRSHPRLPPLPQFSLIVEVSSVDPPVIVRALADRLRRFVGQVA</sequence>
<dbReference type="Pfam" id="PF00126">
    <property type="entry name" value="HTH_1"/>
    <property type="match status" value="1"/>
</dbReference>
<evidence type="ECO:0000256" key="3">
    <source>
        <dbReference type="ARBA" id="ARBA00023125"/>
    </source>
</evidence>
<accession>A0AAW9S9L1</accession>
<keyword evidence="3" id="KW-0238">DNA-binding</keyword>
<protein>
    <submittedName>
        <fullName evidence="6">LysR family transcriptional regulator</fullName>
    </submittedName>
</protein>
<dbReference type="PROSITE" id="PS50931">
    <property type="entry name" value="HTH_LYSR"/>
    <property type="match status" value="1"/>
</dbReference>
<dbReference type="InterPro" id="IPR005119">
    <property type="entry name" value="LysR_subst-bd"/>
</dbReference>
<evidence type="ECO:0000313" key="6">
    <source>
        <dbReference type="EMBL" id="MEN9060659.1"/>
    </source>
</evidence>
<dbReference type="SUPFAM" id="SSF46785">
    <property type="entry name" value="Winged helix' DNA-binding domain"/>
    <property type="match status" value="1"/>
</dbReference>
<keyword evidence="7" id="KW-1185">Reference proteome</keyword>
<feature type="domain" description="HTH lysR-type" evidence="5">
    <location>
        <begin position="3"/>
        <end position="60"/>
    </location>
</feature>
<dbReference type="InterPro" id="IPR050176">
    <property type="entry name" value="LTTR"/>
</dbReference>
<dbReference type="InterPro" id="IPR000847">
    <property type="entry name" value="LysR_HTH_N"/>
</dbReference>
<reference evidence="6 7" key="1">
    <citation type="submission" date="2024-05" db="EMBL/GenBank/DDBJ databases">
        <title>Genome sequence of Ponticoccus litoralis KCCM 90028.</title>
        <authorList>
            <person name="Kim J.M."/>
            <person name="Lee J.K."/>
            <person name="Choi B.J."/>
            <person name="Bayburt H."/>
            <person name="Baek J.H."/>
            <person name="Jeon C.O."/>
        </authorList>
    </citation>
    <scope>NUCLEOTIDE SEQUENCE [LARGE SCALE GENOMIC DNA]</scope>
    <source>
        <strain evidence="6 7">KCCM 90028</strain>
    </source>
</reference>
<evidence type="ECO:0000256" key="2">
    <source>
        <dbReference type="ARBA" id="ARBA00023015"/>
    </source>
</evidence>
<dbReference type="InterPro" id="IPR036388">
    <property type="entry name" value="WH-like_DNA-bd_sf"/>
</dbReference>
<comment type="similarity">
    <text evidence="1">Belongs to the LysR transcriptional regulatory family.</text>
</comment>
<keyword evidence="2" id="KW-0805">Transcription regulation</keyword>
<dbReference type="EMBL" id="JBDNCH010000002">
    <property type="protein sequence ID" value="MEN9060659.1"/>
    <property type="molecule type" value="Genomic_DNA"/>
</dbReference>
<dbReference type="Gene3D" id="3.40.190.10">
    <property type="entry name" value="Periplasmic binding protein-like II"/>
    <property type="match status" value="2"/>
</dbReference>
<dbReference type="Pfam" id="PF03466">
    <property type="entry name" value="LysR_substrate"/>
    <property type="match status" value="1"/>
</dbReference>
<name>A0AAW9S9L1_9RHOB</name>
<evidence type="ECO:0000313" key="7">
    <source>
        <dbReference type="Proteomes" id="UP001428774"/>
    </source>
</evidence>
<dbReference type="AlphaFoldDB" id="A0AAW9S9L1"/>
<dbReference type="Proteomes" id="UP001428774">
    <property type="component" value="Unassembled WGS sequence"/>
</dbReference>
<evidence type="ECO:0000256" key="4">
    <source>
        <dbReference type="ARBA" id="ARBA00023163"/>
    </source>
</evidence>
<dbReference type="SUPFAM" id="SSF53850">
    <property type="entry name" value="Periplasmic binding protein-like II"/>
    <property type="match status" value="1"/>
</dbReference>
<dbReference type="Gene3D" id="1.10.10.10">
    <property type="entry name" value="Winged helix-like DNA-binding domain superfamily/Winged helix DNA-binding domain"/>
    <property type="match status" value="1"/>
</dbReference>
<dbReference type="RefSeq" id="WP_347165816.1">
    <property type="nucleotide sequence ID" value="NZ_JBDNCH010000002.1"/>
</dbReference>
<dbReference type="FunFam" id="1.10.10.10:FF:000001">
    <property type="entry name" value="LysR family transcriptional regulator"/>
    <property type="match status" value="1"/>
</dbReference>
<dbReference type="PANTHER" id="PTHR30579:SF7">
    <property type="entry name" value="HTH-TYPE TRANSCRIPTIONAL REGULATOR LRHA-RELATED"/>
    <property type="match status" value="1"/>
</dbReference>